<keyword evidence="2" id="KW-0223">Dioxygenase</keyword>
<dbReference type="RefSeq" id="WP_128986359.1">
    <property type="nucleotide sequence ID" value="NZ_PDJZ01000005.1"/>
</dbReference>
<comment type="cofactor">
    <cofactor evidence="1">
        <name>Fe(2+)</name>
        <dbReference type="ChEBI" id="CHEBI:29033"/>
    </cofactor>
</comment>
<dbReference type="PANTHER" id="PTHR20883:SF48">
    <property type="entry name" value="ECTOINE DIOXYGENASE"/>
    <property type="match status" value="1"/>
</dbReference>
<keyword evidence="2" id="KW-0560">Oxidoreductase</keyword>
<dbReference type="Proteomes" id="UP000290870">
    <property type="component" value="Unassembled WGS sequence"/>
</dbReference>
<comment type="caution">
    <text evidence="2">The sequence shown here is derived from an EMBL/GenBank/DDBJ whole genome shotgun (WGS) entry which is preliminary data.</text>
</comment>
<proteinExistence type="predicted"/>
<evidence type="ECO:0000256" key="1">
    <source>
        <dbReference type="ARBA" id="ARBA00001954"/>
    </source>
</evidence>
<evidence type="ECO:0000313" key="3">
    <source>
        <dbReference type="Proteomes" id="UP000290870"/>
    </source>
</evidence>
<dbReference type="InterPro" id="IPR008775">
    <property type="entry name" value="Phytyl_CoA_dOase-like"/>
</dbReference>
<dbReference type="SUPFAM" id="SSF51197">
    <property type="entry name" value="Clavaminate synthase-like"/>
    <property type="match status" value="1"/>
</dbReference>
<dbReference type="Pfam" id="PF05721">
    <property type="entry name" value="PhyH"/>
    <property type="match status" value="1"/>
</dbReference>
<dbReference type="GO" id="GO:0005506">
    <property type="term" value="F:iron ion binding"/>
    <property type="evidence" value="ECO:0007669"/>
    <property type="project" value="UniProtKB-ARBA"/>
</dbReference>
<protein>
    <submittedName>
        <fullName evidence="2">Phytanoyl-CoA dioxygenase</fullName>
    </submittedName>
</protein>
<name>A0A4Q0ZDG0_9BACT</name>
<gene>
    <name evidence="2" type="ORF">CRU90_05905</name>
</gene>
<dbReference type="OrthoDB" id="9791262at2"/>
<dbReference type="EMBL" id="PDJZ01000005">
    <property type="protein sequence ID" value="RXJ84403.1"/>
    <property type="molecule type" value="Genomic_DNA"/>
</dbReference>
<reference evidence="2 3" key="1">
    <citation type="submission" date="2017-10" db="EMBL/GenBank/DDBJ databases">
        <title>Genomics of the genus Arcobacter.</title>
        <authorList>
            <person name="Perez-Cataluna A."/>
            <person name="Figueras M.J."/>
        </authorList>
    </citation>
    <scope>NUCLEOTIDE SEQUENCE [LARGE SCALE GENOMIC DNA]</scope>
    <source>
        <strain evidence="2 3">F26</strain>
    </source>
</reference>
<organism evidence="2 3">
    <name type="scientific">Arcobacter cloacae</name>
    <dbReference type="NCBI Taxonomy" id="1054034"/>
    <lineage>
        <taxon>Bacteria</taxon>
        <taxon>Pseudomonadati</taxon>
        <taxon>Campylobacterota</taxon>
        <taxon>Epsilonproteobacteria</taxon>
        <taxon>Campylobacterales</taxon>
        <taxon>Arcobacteraceae</taxon>
        <taxon>Arcobacter</taxon>
    </lineage>
</organism>
<dbReference type="PANTHER" id="PTHR20883">
    <property type="entry name" value="PHYTANOYL-COA DIOXYGENASE DOMAIN CONTAINING 1"/>
    <property type="match status" value="1"/>
</dbReference>
<sequence>MINEEQIKDFNENGVLVLRNFYNYEEDIKPIQHDIYKIIDIIISKYNLDVKRELFNGENFFNGYLDVIKYNRSYGGEIYDAVKQLPSFIRLVSNKKNEDLYKQIRNSKSIGIGINNFGIRIDNPKDTIYKTDWHQEYLTHLRSIDGIVFWSPLHSVTKDMGAVEVLLKSNQKGLLKLKNTNDQTLNGNYSAYTNGLKIENIEELVKSHNSVIPETNSSDLIVIDFLTIHRSGMNITNFPRWSMQIRYFNFENEEGKKIKYSGSYTSGINPKNLYPEYFL</sequence>
<dbReference type="Gene3D" id="2.60.120.620">
    <property type="entry name" value="q2cbj1_9rhob like domain"/>
    <property type="match status" value="1"/>
</dbReference>
<accession>A0A4Q0ZDG0</accession>
<dbReference type="GO" id="GO:0016706">
    <property type="term" value="F:2-oxoglutarate-dependent dioxygenase activity"/>
    <property type="evidence" value="ECO:0007669"/>
    <property type="project" value="UniProtKB-ARBA"/>
</dbReference>
<evidence type="ECO:0000313" key="2">
    <source>
        <dbReference type="EMBL" id="RXJ84403.1"/>
    </source>
</evidence>
<dbReference type="AlphaFoldDB" id="A0A4Q0ZDG0"/>